<evidence type="ECO:0008006" key="6">
    <source>
        <dbReference type="Google" id="ProtNLM"/>
    </source>
</evidence>
<keyword evidence="2" id="KW-0274">FAD</keyword>
<dbReference type="InterPro" id="IPR036188">
    <property type="entry name" value="FAD/NAD-bd_sf"/>
</dbReference>
<sequence length="220" mass="24664">MPFGDHETEYGTQGYIVTRPQLYDLLVRQFPKERIHLGKKVMSTENGDNNVLIRFNYGTEAKGDILLGADSAYSASTLRATTIRSATLSKLTVQFLLDNTPKGQISKVKLEEKVFKTWYSDRTVLIGDAQSRWRRDGTNVLHDAIVLADLINGLPFYPDNKEIEAVFKTYQDERMPWVLEASKASNVHRNLVGQVNLSQETCPAGCSSASKPEVVITVPR</sequence>
<dbReference type="EMBL" id="JAAAUQ010000130">
    <property type="protein sequence ID" value="KAF9154193.1"/>
    <property type="molecule type" value="Genomic_DNA"/>
</dbReference>
<dbReference type="GO" id="GO:0016491">
    <property type="term" value="F:oxidoreductase activity"/>
    <property type="evidence" value="ECO:0007669"/>
    <property type="project" value="UniProtKB-KW"/>
</dbReference>
<dbReference type="SUPFAM" id="SSF51905">
    <property type="entry name" value="FAD/NAD(P)-binding domain"/>
    <property type="match status" value="1"/>
</dbReference>
<dbReference type="InterPro" id="IPR051104">
    <property type="entry name" value="FAD_monoxygenase"/>
</dbReference>
<gene>
    <name evidence="4" type="ORF">BG015_001650</name>
</gene>
<evidence type="ECO:0000256" key="1">
    <source>
        <dbReference type="ARBA" id="ARBA00022630"/>
    </source>
</evidence>
<dbReference type="PANTHER" id="PTHR46720:SF3">
    <property type="entry name" value="FAD-BINDING DOMAIN-CONTAINING PROTEIN-RELATED"/>
    <property type="match status" value="1"/>
</dbReference>
<evidence type="ECO:0000313" key="5">
    <source>
        <dbReference type="Proteomes" id="UP000748756"/>
    </source>
</evidence>
<evidence type="ECO:0000256" key="3">
    <source>
        <dbReference type="ARBA" id="ARBA00023002"/>
    </source>
</evidence>
<dbReference type="Proteomes" id="UP000748756">
    <property type="component" value="Unassembled WGS sequence"/>
</dbReference>
<dbReference type="Gene3D" id="3.50.50.60">
    <property type="entry name" value="FAD/NAD(P)-binding domain"/>
    <property type="match status" value="2"/>
</dbReference>
<organism evidence="4 5">
    <name type="scientific">Linnemannia schmuckeri</name>
    <dbReference type="NCBI Taxonomy" id="64567"/>
    <lineage>
        <taxon>Eukaryota</taxon>
        <taxon>Fungi</taxon>
        <taxon>Fungi incertae sedis</taxon>
        <taxon>Mucoromycota</taxon>
        <taxon>Mortierellomycotina</taxon>
        <taxon>Mortierellomycetes</taxon>
        <taxon>Mortierellales</taxon>
        <taxon>Mortierellaceae</taxon>
        <taxon>Linnemannia</taxon>
    </lineage>
</organism>
<name>A0A9P5S3U3_9FUNG</name>
<keyword evidence="1" id="KW-0285">Flavoprotein</keyword>
<accession>A0A9P5S3U3</accession>
<evidence type="ECO:0000313" key="4">
    <source>
        <dbReference type="EMBL" id="KAF9154193.1"/>
    </source>
</evidence>
<reference evidence="4" key="1">
    <citation type="journal article" date="2020" name="Fungal Divers.">
        <title>Resolving the Mortierellaceae phylogeny through synthesis of multi-gene phylogenetics and phylogenomics.</title>
        <authorList>
            <person name="Vandepol N."/>
            <person name="Liber J."/>
            <person name="Desiro A."/>
            <person name="Na H."/>
            <person name="Kennedy M."/>
            <person name="Barry K."/>
            <person name="Grigoriev I.V."/>
            <person name="Miller A.N."/>
            <person name="O'Donnell K."/>
            <person name="Stajich J.E."/>
            <person name="Bonito G."/>
        </authorList>
    </citation>
    <scope>NUCLEOTIDE SEQUENCE</scope>
    <source>
        <strain evidence="4">NRRL 6426</strain>
    </source>
</reference>
<dbReference type="GO" id="GO:0044550">
    <property type="term" value="P:secondary metabolite biosynthetic process"/>
    <property type="evidence" value="ECO:0007669"/>
    <property type="project" value="TreeGrafter"/>
</dbReference>
<keyword evidence="3" id="KW-0560">Oxidoreductase</keyword>
<dbReference type="OrthoDB" id="655030at2759"/>
<evidence type="ECO:0000256" key="2">
    <source>
        <dbReference type="ARBA" id="ARBA00022827"/>
    </source>
</evidence>
<comment type="caution">
    <text evidence="4">The sequence shown here is derived from an EMBL/GenBank/DDBJ whole genome shotgun (WGS) entry which is preliminary data.</text>
</comment>
<proteinExistence type="predicted"/>
<protein>
    <recommendedName>
        <fullName evidence="6">FAD-binding domain-containing protein</fullName>
    </recommendedName>
</protein>
<keyword evidence="5" id="KW-1185">Reference proteome</keyword>
<dbReference type="PANTHER" id="PTHR46720">
    <property type="entry name" value="HYDROXYLASE, PUTATIVE (AFU_ORTHOLOGUE AFUA_3G01460)-RELATED"/>
    <property type="match status" value="1"/>
</dbReference>
<dbReference type="AlphaFoldDB" id="A0A9P5S3U3"/>